<dbReference type="InterPro" id="IPR002791">
    <property type="entry name" value="ARMT1-like_metal-bd"/>
</dbReference>
<dbReference type="InterPro" id="IPR039139">
    <property type="entry name" value="CCDC170-like"/>
</dbReference>
<feature type="coiled-coil region" evidence="3">
    <location>
        <begin position="914"/>
        <end position="1063"/>
    </location>
</feature>
<comment type="cofactor">
    <cofactor evidence="1">
        <name>Ni(2+)</name>
        <dbReference type="ChEBI" id="CHEBI:49786"/>
    </cofactor>
</comment>
<protein>
    <submittedName>
        <fullName evidence="6">Coiled-coil domain-containing protein 170</fullName>
    </submittedName>
</protein>
<keyword evidence="3" id="KW-0175">Coiled coil</keyword>
<dbReference type="Gene3D" id="1.20.5.1160">
    <property type="entry name" value="Vasodilator-stimulated phosphoprotein"/>
    <property type="match status" value="1"/>
</dbReference>
<reference evidence="6" key="1">
    <citation type="submission" date="2025-08" db="UniProtKB">
        <authorList>
            <consortium name="RefSeq"/>
        </authorList>
    </citation>
    <scope>IDENTIFICATION</scope>
    <source>
        <tissue evidence="6">Blood</tissue>
    </source>
</reference>
<feature type="coiled-coil region" evidence="3">
    <location>
        <begin position="670"/>
        <end position="746"/>
    </location>
</feature>
<feature type="domain" description="Damage-control phosphatase ARMT1-like metal-binding" evidence="4">
    <location>
        <begin position="23"/>
        <end position="421"/>
    </location>
</feature>
<keyword evidence="2" id="KW-0533">Nickel</keyword>
<organism evidence="5 6">
    <name type="scientific">Apteryx mantelli</name>
    <name type="common">North Island brown kiwi</name>
    <dbReference type="NCBI Taxonomy" id="2696672"/>
    <lineage>
        <taxon>Eukaryota</taxon>
        <taxon>Metazoa</taxon>
        <taxon>Chordata</taxon>
        <taxon>Craniata</taxon>
        <taxon>Vertebrata</taxon>
        <taxon>Euteleostomi</taxon>
        <taxon>Archelosauria</taxon>
        <taxon>Archosauria</taxon>
        <taxon>Dinosauria</taxon>
        <taxon>Saurischia</taxon>
        <taxon>Theropoda</taxon>
        <taxon>Coelurosauria</taxon>
        <taxon>Aves</taxon>
        <taxon>Palaeognathae</taxon>
        <taxon>Apterygiformes</taxon>
        <taxon>Apterygidae</taxon>
        <taxon>Apteryx</taxon>
    </lineage>
</organism>
<proteinExistence type="predicted"/>
<keyword evidence="5" id="KW-1185">Reference proteome</keyword>
<dbReference type="PANTHER" id="PTHR18863:SF4">
    <property type="entry name" value="COILED-COIL DOMAIN-CONTAINING PROTEIN 170"/>
    <property type="match status" value="1"/>
</dbReference>
<dbReference type="Pfam" id="PF01937">
    <property type="entry name" value="ARMT1-like_dom"/>
    <property type="match status" value="1"/>
</dbReference>
<evidence type="ECO:0000256" key="2">
    <source>
        <dbReference type="ARBA" id="ARBA00022596"/>
    </source>
</evidence>
<evidence type="ECO:0000259" key="4">
    <source>
        <dbReference type="Pfam" id="PF01937"/>
    </source>
</evidence>
<dbReference type="SUPFAM" id="SSF111321">
    <property type="entry name" value="AF1104-like"/>
    <property type="match status" value="1"/>
</dbReference>
<dbReference type="GeneID" id="106496903"/>
<evidence type="ECO:0000256" key="3">
    <source>
        <dbReference type="SAM" id="Coils"/>
    </source>
</evidence>
<name>A0ABM4EAE1_9AVES</name>
<feature type="coiled-coil region" evidence="3">
    <location>
        <begin position="452"/>
        <end position="577"/>
    </location>
</feature>
<accession>A0ABM4EAE1</accession>
<gene>
    <name evidence="6" type="primary">LOC106496903</name>
</gene>
<sequence length="1132" mass="130182">MAAATALPVSLSGRFKGSFAYVTIKDRLPQILTRVIDTLHRHKNEFFEEHGENGVEAEKRAISFLSKLRNELQTDKPLTPLGDELADAAEWNQYLDYQRNLSNGNGEPSWFQSPWLYVECYMYRRICSALAQNPPIDNFDVFKEGKAQNFFESQQAIIALCTYFQELLKNIKDLDEKQLQGELFKLLQVALWGNKCDLSFSAGEDSSQKSSALQSLEDLIPYILVNDMEKLWSLLINAKKRTTDKSVVRVDIILDNAGFELVTDLVLADFLLSSKLADEIHFHGKSIPWYVSDTTKHDFNWTIKQLQSANHMWMSRCGINWEGNLKKGVWVYHDHMFWTLPHEFSSMAKVAPDLYADLQKSNLLLFKGDLNYRKLTGDRKWEYTVPFYQALNKFHPAPLCSLRTLKSDTQVGLKPGQGEQIQASEPEWMISGKYGESYGCFPLDIPVTREQMNRYRAAAETAQSELAALLVKYDCAQSELLELRSKTVSKEASFQELKAEAESYKENNARQTSLLLSLQTRVQEMEEELSMLATSKKQTELRAQEAFKENWELKEELHEQNAELNKCLNECEESKTQASKISRKHEELLIQLSGFLDTDIREKEEPQELLILKACEICKENMTLKSQIAALQEAINAHEMESKANRETIMRLVSEMAKEQKKAAGYYQDMEKLSKDLDSAIIARQSLEIEISTLQDKLTASQKAWEASKEELHNLKRSSSELDGSLKNSLEEARTAQNSLVSFKEQIATLLSSRSAIVKPSEKAILERIQEINCREESKDIMVSQFETRIAKLTEALENQTALYQEALERSKKAEKLSETFQDELKHLEEELLSGDMMQDGLKLEKQKYLKFLEQLNKKMKLDRVAAEVGFDMNVDAILARVEQLVKLEGDAVIENKTMAYSLRRKLKTQKEKLESRELHMNLLRQKISQLEEEKQVRTVLAVERDEANLTVRKLHKVIERLQQQLDLARETNTNLKAKLSETNELKIKTLEQNRTIEELNKSQGKLQRMKEKAEKQLTSVKSELHLKKHEANEDKEKAKNMLEAVSSEMKMLKTTLAEVAKRERQLADFRDVVSQMLGLDITSLALPDYEIITHLEGLIHSHQHHFFPCVCLKDVARTQDERLQGNIELLH</sequence>
<evidence type="ECO:0000256" key="1">
    <source>
        <dbReference type="ARBA" id="ARBA00001967"/>
    </source>
</evidence>
<dbReference type="Gene3D" id="3.40.50.10880">
    <property type="entry name" value="Uncharacterised protein PF01937, DUF89, domain 3"/>
    <property type="match status" value="1"/>
</dbReference>
<dbReference type="InterPro" id="IPR036075">
    <property type="entry name" value="ARMT-1-like_metal-bd_sf"/>
</dbReference>
<dbReference type="PANTHER" id="PTHR18863">
    <property type="entry name" value="TSEC-2-RELATED"/>
    <property type="match status" value="1"/>
</dbReference>
<evidence type="ECO:0000313" key="6">
    <source>
        <dbReference type="RefSeq" id="XP_067149679.1"/>
    </source>
</evidence>
<feature type="coiled-coil region" evidence="3">
    <location>
        <begin position="783"/>
        <end position="831"/>
    </location>
</feature>
<dbReference type="Proteomes" id="UP001652627">
    <property type="component" value="Chromosome 3"/>
</dbReference>
<dbReference type="RefSeq" id="XP_067149679.1">
    <property type="nucleotide sequence ID" value="XM_067293578.1"/>
</dbReference>
<dbReference type="Gene3D" id="1.20.930.60">
    <property type="match status" value="1"/>
</dbReference>
<evidence type="ECO:0000313" key="5">
    <source>
        <dbReference type="Proteomes" id="UP001652627"/>
    </source>
</evidence>